<evidence type="ECO:0000259" key="5">
    <source>
        <dbReference type="PROSITE" id="PS50105"/>
    </source>
</evidence>
<dbReference type="Gene3D" id="1.25.40.10">
    <property type="entry name" value="Tetratricopeptide repeat domain"/>
    <property type="match status" value="3"/>
</dbReference>
<dbReference type="SMART" id="SM00028">
    <property type="entry name" value="TPR"/>
    <property type="match status" value="6"/>
</dbReference>
<dbReference type="Proteomes" id="UP001196509">
    <property type="component" value="Unassembled WGS sequence"/>
</dbReference>
<feature type="repeat" description="TPR" evidence="3">
    <location>
        <begin position="887"/>
        <end position="920"/>
    </location>
</feature>
<dbReference type="InterPro" id="IPR027417">
    <property type="entry name" value="P-loop_NTPase"/>
</dbReference>
<dbReference type="AlphaFoldDB" id="A0AAE2ZN78"/>
<dbReference type="Pfam" id="PF00536">
    <property type="entry name" value="SAM_1"/>
    <property type="match status" value="1"/>
</dbReference>
<dbReference type="SUPFAM" id="SSF47769">
    <property type="entry name" value="SAM/Pointed domain"/>
    <property type="match status" value="1"/>
</dbReference>
<dbReference type="Pfam" id="PF13424">
    <property type="entry name" value="TPR_12"/>
    <property type="match status" value="1"/>
</dbReference>
<dbReference type="Pfam" id="PF13191">
    <property type="entry name" value="AAA_16"/>
    <property type="match status" value="1"/>
</dbReference>
<proteinExistence type="predicted"/>
<dbReference type="PANTHER" id="PTHR16305">
    <property type="entry name" value="TESTICULAR SOLUBLE ADENYLYL CYCLASE"/>
    <property type="match status" value="1"/>
</dbReference>
<feature type="domain" description="Guanylate cyclase" evidence="6">
    <location>
        <begin position="82"/>
        <end position="208"/>
    </location>
</feature>
<dbReference type="Pfam" id="PF13181">
    <property type="entry name" value="TPR_8"/>
    <property type="match status" value="1"/>
</dbReference>
<dbReference type="InterPro" id="IPR001660">
    <property type="entry name" value="SAM"/>
</dbReference>
<evidence type="ECO:0000256" key="3">
    <source>
        <dbReference type="PROSITE-ProRule" id="PRU00339"/>
    </source>
</evidence>
<dbReference type="InterPro" id="IPR019734">
    <property type="entry name" value="TPR_rpt"/>
</dbReference>
<evidence type="ECO:0000256" key="1">
    <source>
        <dbReference type="ARBA" id="ARBA00022741"/>
    </source>
</evidence>
<dbReference type="CDD" id="cd07302">
    <property type="entry name" value="CHD"/>
    <property type="match status" value="1"/>
</dbReference>
<reference evidence="7" key="1">
    <citation type="submission" date="2021-08" db="EMBL/GenBank/DDBJ databases">
        <title>Hoeflea bacterium WL0058 sp. nov., isolated from the sediment.</title>
        <authorList>
            <person name="Wang L."/>
            <person name="Zhang D."/>
        </authorList>
    </citation>
    <scope>NUCLEOTIDE SEQUENCE</scope>
    <source>
        <strain evidence="7">WL0058</strain>
    </source>
</reference>
<name>A0AAE2ZN78_9HYPH</name>
<dbReference type="GO" id="GO:0005524">
    <property type="term" value="F:ATP binding"/>
    <property type="evidence" value="ECO:0007669"/>
    <property type="project" value="UniProtKB-KW"/>
</dbReference>
<dbReference type="InterPro" id="IPR001054">
    <property type="entry name" value="A/G_cyclase"/>
</dbReference>
<dbReference type="EMBL" id="JAICBX010000002">
    <property type="protein sequence ID" value="MBW8637692.1"/>
    <property type="molecule type" value="Genomic_DNA"/>
</dbReference>
<keyword evidence="8" id="KW-1185">Reference proteome</keyword>
<dbReference type="PROSITE" id="PS50105">
    <property type="entry name" value="SAM_DOMAIN"/>
    <property type="match status" value="1"/>
</dbReference>
<dbReference type="GO" id="GO:0005737">
    <property type="term" value="C:cytoplasm"/>
    <property type="evidence" value="ECO:0007669"/>
    <property type="project" value="TreeGrafter"/>
</dbReference>
<organism evidence="7 8">
    <name type="scientific">Flavimaribacter sediminis</name>
    <dbReference type="NCBI Taxonomy" id="2865987"/>
    <lineage>
        <taxon>Bacteria</taxon>
        <taxon>Pseudomonadati</taxon>
        <taxon>Pseudomonadota</taxon>
        <taxon>Alphaproteobacteria</taxon>
        <taxon>Hyphomicrobiales</taxon>
        <taxon>Rhizobiaceae</taxon>
        <taxon>Flavimaribacter</taxon>
    </lineage>
</organism>
<keyword evidence="2" id="KW-0067">ATP-binding</keyword>
<dbReference type="SMART" id="SM00044">
    <property type="entry name" value="CYCc"/>
    <property type="match status" value="1"/>
</dbReference>
<dbReference type="InterPro" id="IPR013761">
    <property type="entry name" value="SAM/pointed_sf"/>
</dbReference>
<protein>
    <submittedName>
        <fullName evidence="7">Tetratricopeptide repeat protein</fullName>
    </submittedName>
</protein>
<comment type="caution">
    <text evidence="7">The sequence shown here is derived from an EMBL/GenBank/DDBJ whole genome shotgun (WGS) entry which is preliminary data.</text>
</comment>
<dbReference type="GO" id="GO:0035556">
    <property type="term" value="P:intracellular signal transduction"/>
    <property type="evidence" value="ECO:0007669"/>
    <property type="project" value="InterPro"/>
</dbReference>
<sequence>MLIRNWLDTHGLADHAAVFEENEIDLDAARDLNENDLRELGIPMGPRKKLLRAIAALAANAEDPSVEGAREDQLSAERRQVTILFADICGYTNLSGVLDAEEIHSLLSTYFGAVDAIIADYGGSVDKHIGDSVMAVFGAPVAHSNDPERAVRAALAIQEAMPRVSAEAGHAIKVHIGVASGQVVASQVGSENHYTVTGDSVNLASRLTDEAGADETYLSSAVRQAVGSDCRTEALGELSLKGIAEPVRIHRLLSYDAAPAHSADRPFVGRQTELQQFSALLDACLDTQAGYLVYLRGEAGIGKTRLTEEFERRARERGFRAHRSLVLDFGAGKGQDAIRSLVRSLLAIPPPYDSSDRAAAVRKAAADGVVADNQITFLKDLLDLDQTPEDMVLYNAMQNTQRNRGKRETVANLARSLARTTPLFILVEDVHWADDIVLDHLAGLARAIADAPAILVMTSRIEGDPLSESWRASITATNVVTFDLRPLRPADALALAAGFFDVANQFARSCVERADGNPLFLEQLLRGAETATEEQVPGSVQSIVQARVDALDPPDKQALQAASVLGQRFTLQALRQLVDSPQYGCGKLIERHLIRPDGEALLFTHALVREGVYNSLLAPRRKDLHMRAADWYRKQDLVLHAEHLDRAGDPSAPNAYLDASTSQSDALHFETAASLARRGVALASDSDLKCRLNCTLANALLNIGETEKAIAAYEEATGHAGTDEQSCEAWTGLAAALRMADQQERAIEALTHAEEAARRSNLLAEQAHIHYLRGNLYFPLGRIEECLSEHESAYRLAREVGSLEAEARALSGLGDAHYLKGRMLTAYDNFQTCVQLAEAQGFGRIVVANRHMVGWSRLHKMEFREALQDGLAAAEKAAHVSQLRAEVTSLLLVGSMSFRLGDLDTAVDYLERALEQTQRIGAGNFKANVQWELARVRAGQGDLATARREIQEALDTARAFALTFTGPAILASWAAMAEDSDARLKALEEGEAILTAGCVGHNYFWFCETAIDDALRHHEWDRAERYAGILDDYSRPQPLPFSDFMAERARVLAAWGRDGPNEERIRRLEALTAQARAADLQSALPLIKEALAKQ</sequence>
<dbReference type="InterPro" id="IPR011990">
    <property type="entry name" value="TPR-like_helical_dom_sf"/>
</dbReference>
<evidence type="ECO:0000256" key="2">
    <source>
        <dbReference type="ARBA" id="ARBA00022840"/>
    </source>
</evidence>
<keyword evidence="3" id="KW-0802">TPR repeat</keyword>
<dbReference type="Gene3D" id="3.30.70.1230">
    <property type="entry name" value="Nucleotide cyclase"/>
    <property type="match status" value="1"/>
</dbReference>
<dbReference type="InterPro" id="IPR041664">
    <property type="entry name" value="AAA_16"/>
</dbReference>
<gene>
    <name evidence="7" type="ORF">K1W69_10885</name>
</gene>
<keyword evidence="1" id="KW-0547">Nucleotide-binding</keyword>
<accession>A0AAE2ZN78</accession>
<evidence type="ECO:0000256" key="4">
    <source>
        <dbReference type="SAM" id="Coils"/>
    </source>
</evidence>
<dbReference type="SUPFAM" id="SSF48452">
    <property type="entry name" value="TPR-like"/>
    <property type="match status" value="2"/>
</dbReference>
<keyword evidence="4" id="KW-0175">Coiled coil</keyword>
<dbReference type="GO" id="GO:0004016">
    <property type="term" value="F:adenylate cyclase activity"/>
    <property type="evidence" value="ECO:0007669"/>
    <property type="project" value="UniProtKB-ARBA"/>
</dbReference>
<dbReference type="CDD" id="cd09487">
    <property type="entry name" value="SAM_superfamily"/>
    <property type="match status" value="1"/>
</dbReference>
<dbReference type="RefSeq" id="WP_220228382.1">
    <property type="nucleotide sequence ID" value="NZ_JAICBX010000002.1"/>
</dbReference>
<dbReference type="Gene3D" id="1.10.150.50">
    <property type="entry name" value="Transcription Factor, Ets-1"/>
    <property type="match status" value="1"/>
</dbReference>
<dbReference type="Pfam" id="PF00211">
    <property type="entry name" value="Guanylate_cyc"/>
    <property type="match status" value="1"/>
</dbReference>
<dbReference type="SUPFAM" id="SSF52540">
    <property type="entry name" value="P-loop containing nucleoside triphosphate hydrolases"/>
    <property type="match status" value="1"/>
</dbReference>
<feature type="coiled-coil region" evidence="4">
    <location>
        <begin position="696"/>
        <end position="760"/>
    </location>
</feature>
<evidence type="ECO:0000259" key="6">
    <source>
        <dbReference type="PROSITE" id="PS50125"/>
    </source>
</evidence>
<dbReference type="PANTHER" id="PTHR16305:SF28">
    <property type="entry name" value="GUANYLATE CYCLASE DOMAIN-CONTAINING PROTEIN"/>
    <property type="match status" value="1"/>
</dbReference>
<dbReference type="SUPFAM" id="SSF55073">
    <property type="entry name" value="Nucleotide cyclase"/>
    <property type="match status" value="1"/>
</dbReference>
<dbReference type="PROSITE" id="PS50005">
    <property type="entry name" value="TPR"/>
    <property type="match status" value="1"/>
</dbReference>
<dbReference type="GO" id="GO:0009190">
    <property type="term" value="P:cyclic nucleotide biosynthetic process"/>
    <property type="evidence" value="ECO:0007669"/>
    <property type="project" value="InterPro"/>
</dbReference>
<dbReference type="SMART" id="SM00454">
    <property type="entry name" value="SAM"/>
    <property type="match status" value="1"/>
</dbReference>
<feature type="domain" description="SAM" evidence="5">
    <location>
        <begin position="1"/>
        <end position="60"/>
    </location>
</feature>
<dbReference type="InterPro" id="IPR029787">
    <property type="entry name" value="Nucleotide_cyclase"/>
</dbReference>
<dbReference type="PROSITE" id="PS50125">
    <property type="entry name" value="GUANYLATE_CYCLASE_2"/>
    <property type="match status" value="1"/>
</dbReference>
<evidence type="ECO:0000313" key="8">
    <source>
        <dbReference type="Proteomes" id="UP001196509"/>
    </source>
</evidence>
<evidence type="ECO:0000313" key="7">
    <source>
        <dbReference type="EMBL" id="MBW8637692.1"/>
    </source>
</evidence>